<dbReference type="Pfam" id="PF13287">
    <property type="entry name" value="Fn3_assoc"/>
    <property type="match status" value="1"/>
</dbReference>
<evidence type="ECO:0000256" key="5">
    <source>
        <dbReference type="ARBA" id="ARBA00023295"/>
    </source>
</evidence>
<dbReference type="PANTHER" id="PTHR22600">
    <property type="entry name" value="BETA-HEXOSAMINIDASE"/>
    <property type="match status" value="1"/>
</dbReference>
<evidence type="ECO:0000259" key="7">
    <source>
        <dbReference type="Pfam" id="PF00728"/>
    </source>
</evidence>
<dbReference type="InterPro" id="IPR015882">
    <property type="entry name" value="HEX_bac_N"/>
</dbReference>
<dbReference type="Pfam" id="PF02838">
    <property type="entry name" value="Glyco_hydro_20b"/>
    <property type="match status" value="1"/>
</dbReference>
<dbReference type="PRINTS" id="PR00738">
    <property type="entry name" value="GLHYDRLASE20"/>
</dbReference>
<dbReference type="GO" id="GO:0016020">
    <property type="term" value="C:membrane"/>
    <property type="evidence" value="ECO:0007669"/>
    <property type="project" value="TreeGrafter"/>
</dbReference>
<comment type="similarity">
    <text evidence="2">Belongs to the glycosyl hydrolase 20 family.</text>
</comment>
<protein>
    <recommendedName>
        <fullName evidence="3">beta-N-acetylhexosaminidase</fullName>
        <ecNumber evidence="3">3.2.1.52</ecNumber>
    </recommendedName>
</protein>
<dbReference type="STRING" id="871325.SAMN05444349_1154"/>
<dbReference type="InterPro" id="IPR017853">
    <property type="entry name" value="GH"/>
</dbReference>
<comment type="catalytic activity">
    <reaction evidence="1">
        <text>Hydrolysis of terminal non-reducing N-acetyl-D-hexosamine residues in N-acetyl-beta-D-hexosaminides.</text>
        <dbReference type="EC" id="3.2.1.52"/>
    </reaction>
</comment>
<keyword evidence="5" id="KW-0326">Glycosidase</keyword>
<proteinExistence type="inferred from homology"/>
<dbReference type="InterPro" id="IPR026876">
    <property type="entry name" value="Fn3_assoc_repeat"/>
</dbReference>
<evidence type="ECO:0000256" key="2">
    <source>
        <dbReference type="ARBA" id="ARBA00006285"/>
    </source>
</evidence>
<dbReference type="GO" id="GO:0005975">
    <property type="term" value="P:carbohydrate metabolic process"/>
    <property type="evidence" value="ECO:0007669"/>
    <property type="project" value="InterPro"/>
</dbReference>
<reference evidence="9 10" key="1">
    <citation type="submission" date="2016-11" db="EMBL/GenBank/DDBJ databases">
        <authorList>
            <person name="Jaros S."/>
            <person name="Januszkiewicz K."/>
            <person name="Wedrychowicz H."/>
        </authorList>
    </citation>
    <scope>NUCLEOTIDE SEQUENCE [LARGE SCALE GENOMIC DNA]</scope>
    <source>
        <strain evidence="9 10">DSM 26883</strain>
    </source>
</reference>
<feature type="domain" description="Beta-hexosaminidase bacterial type N-terminal" evidence="8">
    <location>
        <begin position="76"/>
        <end position="126"/>
    </location>
</feature>
<accession>A0A1M5ABV8</accession>
<evidence type="ECO:0000256" key="1">
    <source>
        <dbReference type="ARBA" id="ARBA00001231"/>
    </source>
</evidence>
<feature type="domain" description="Glycoside hydrolase family 20 catalytic" evidence="7">
    <location>
        <begin position="129"/>
        <end position="495"/>
    </location>
</feature>
<dbReference type="Pfam" id="PF00728">
    <property type="entry name" value="Glyco_hydro_20"/>
    <property type="match status" value="1"/>
</dbReference>
<dbReference type="CDD" id="cd06563">
    <property type="entry name" value="GH20_chitobiase-like"/>
    <property type="match status" value="1"/>
</dbReference>
<evidence type="ECO:0000256" key="4">
    <source>
        <dbReference type="ARBA" id="ARBA00022801"/>
    </source>
</evidence>
<dbReference type="GO" id="GO:0030203">
    <property type="term" value="P:glycosaminoglycan metabolic process"/>
    <property type="evidence" value="ECO:0007669"/>
    <property type="project" value="TreeGrafter"/>
</dbReference>
<dbReference type="GO" id="GO:0004563">
    <property type="term" value="F:beta-N-acetylhexosaminidase activity"/>
    <property type="evidence" value="ECO:0007669"/>
    <property type="project" value="UniProtKB-EC"/>
</dbReference>
<dbReference type="Gene3D" id="3.30.379.10">
    <property type="entry name" value="Chitobiase/beta-hexosaminidase domain 2-like"/>
    <property type="match status" value="1"/>
</dbReference>
<organism evidence="9 10">
    <name type="scientific">Bacteroides faecichinchillae</name>
    <dbReference type="NCBI Taxonomy" id="871325"/>
    <lineage>
        <taxon>Bacteria</taxon>
        <taxon>Pseudomonadati</taxon>
        <taxon>Bacteroidota</taxon>
        <taxon>Bacteroidia</taxon>
        <taxon>Bacteroidales</taxon>
        <taxon>Bacteroidaceae</taxon>
        <taxon>Bacteroides</taxon>
    </lineage>
</organism>
<dbReference type="EC" id="3.2.1.52" evidence="3"/>
<name>A0A1M5ABV8_9BACE</name>
<dbReference type="EMBL" id="FQVD01000015">
    <property type="protein sequence ID" value="SHF27739.1"/>
    <property type="molecule type" value="Genomic_DNA"/>
</dbReference>
<keyword evidence="4" id="KW-0378">Hydrolase</keyword>
<gene>
    <name evidence="9" type="ORF">SAMN05444349_1154</name>
</gene>
<feature type="active site" description="Proton donor" evidence="6">
    <location>
        <position position="303"/>
    </location>
</feature>
<dbReference type="Gene3D" id="3.20.20.80">
    <property type="entry name" value="Glycosidases"/>
    <property type="match status" value="1"/>
</dbReference>
<dbReference type="InterPro" id="IPR015883">
    <property type="entry name" value="Glyco_hydro_20_cat"/>
</dbReference>
<dbReference type="Proteomes" id="UP000184436">
    <property type="component" value="Unassembled WGS sequence"/>
</dbReference>
<evidence type="ECO:0000256" key="6">
    <source>
        <dbReference type="PIRSR" id="PIRSR625705-1"/>
    </source>
</evidence>
<evidence type="ECO:0000259" key="8">
    <source>
        <dbReference type="Pfam" id="PF02838"/>
    </source>
</evidence>
<dbReference type="SUPFAM" id="SSF51445">
    <property type="entry name" value="(Trans)glycosidases"/>
    <property type="match status" value="1"/>
</dbReference>
<keyword evidence="10" id="KW-1185">Reference proteome</keyword>
<dbReference type="RefSeq" id="WP_073349813.1">
    <property type="nucleotide sequence ID" value="NZ_FQVD01000015.1"/>
</dbReference>
<dbReference type="InterPro" id="IPR029018">
    <property type="entry name" value="Hex-like_dom2"/>
</dbReference>
<dbReference type="PANTHER" id="PTHR22600:SF57">
    <property type="entry name" value="BETA-N-ACETYLHEXOSAMINIDASE"/>
    <property type="match status" value="1"/>
</dbReference>
<dbReference type="AlphaFoldDB" id="A0A1M5ABV8"/>
<dbReference type="SUPFAM" id="SSF55545">
    <property type="entry name" value="beta-N-acetylhexosaminidase-like domain"/>
    <property type="match status" value="1"/>
</dbReference>
<evidence type="ECO:0000313" key="9">
    <source>
        <dbReference type="EMBL" id="SHF27739.1"/>
    </source>
</evidence>
<evidence type="ECO:0000313" key="10">
    <source>
        <dbReference type="Proteomes" id="UP000184436"/>
    </source>
</evidence>
<dbReference type="InterPro" id="IPR025705">
    <property type="entry name" value="Beta_hexosaminidase_sua/sub"/>
</dbReference>
<sequence length="616" mass="70507">MNIISSFRLESKNLCVLFVLSLSLLFACAPERVQVNLIPQPVSIKQSKGYFKVDSVKAEKEGIESYIHCTIDSALKEIGNEGYLLSVTPERIELSATTSTGIYYGKKTLYQLLTSQGIPCIAIKDYPRFQYRGMHLDVSRHFFSKEEVLKLLDAMSYYKINTFHFHLTDNGGWRIQIDKYPKLTSMGSYRTEKDWLKWWDGDVREFVPENTPGAYGGYYTKEDIRDILQYAAERHINVIPEIEFPAHSDEVFVGYPELCCMGKPYTSGEFCIGNEKTFTFMEDVLSEIIELFPSKYIHVGGDEARKTAWKGCPKCQALMKRMNMKSLDDLQCYIIQKAETFLNSKGRTMIGWDEILKNDLDSSSIVMSYRGQRGAIVAANKGFRAVMTPGEVLYFDWYQAEPRTQPQAMYGFSPIKKMYSFNPVPINAITSAANEELVQSKPISSDTMIYIFPGNAHKIIGVQGSTWSEFIPDEEHLEYMIFPRLLAVAEVAWTSQENRDWQSFKCRVNTHISQLKVRGIRPFTLSDNVELTTRIISDNEEVEVTLDAEKVPVEIHYTTDGSEPCIHSAIYEQPFILKKETVVKAAIFKGIERQGRVLKKHVGLSEEIKNYYEYSD</sequence>
<evidence type="ECO:0000256" key="3">
    <source>
        <dbReference type="ARBA" id="ARBA00012663"/>
    </source>
</evidence>